<dbReference type="InterPro" id="IPR027417">
    <property type="entry name" value="P-loop_NTPase"/>
</dbReference>
<evidence type="ECO:0000313" key="4">
    <source>
        <dbReference type="EMBL" id="AFU67857.1"/>
    </source>
</evidence>
<feature type="domain" description="DUF3696" evidence="1">
    <location>
        <begin position="326"/>
        <end position="375"/>
    </location>
</feature>
<dbReference type="InterPro" id="IPR022532">
    <property type="entry name" value="DUF3696"/>
</dbReference>
<dbReference type="Pfam" id="PF13304">
    <property type="entry name" value="AAA_21"/>
    <property type="match status" value="1"/>
</dbReference>
<dbReference type="InterPro" id="IPR014592">
    <property type="entry name" value="P-loop_UCP034888"/>
</dbReference>
<protein>
    <recommendedName>
        <fullName evidence="6">DUF3696 domain-containing protein</fullName>
    </recommendedName>
</protein>
<reference evidence="4" key="2">
    <citation type="submission" date="2012-09" db="EMBL/GenBank/DDBJ databases">
        <title>The complete sequence of Psychroflexus torquis an extreme psychrophile from sea-ice that is stimulated by light.</title>
        <authorList>
            <person name="Feng S."/>
            <person name="Powell S.M."/>
            <person name="Bowman J.P."/>
        </authorList>
    </citation>
    <scope>NUCLEOTIDE SEQUENCE [LARGE SCALE GENOMIC DNA]</scope>
    <source>
        <strain evidence="4">ATCC 700755</strain>
    </source>
</reference>
<dbReference type="STRING" id="313595.P700755_000878"/>
<evidence type="ECO:0000259" key="3">
    <source>
        <dbReference type="Pfam" id="PF13304"/>
    </source>
</evidence>
<gene>
    <name evidence="4" type="ordered locus">P700755_000878</name>
</gene>
<name>K4IB73_PSYTT</name>
<dbReference type="SUPFAM" id="SSF52540">
    <property type="entry name" value="P-loop containing nucleoside triphosphate hydrolases"/>
    <property type="match status" value="1"/>
</dbReference>
<dbReference type="Gene3D" id="3.40.50.300">
    <property type="entry name" value="P-loop containing nucleotide triphosphate hydrolases"/>
    <property type="match status" value="1"/>
</dbReference>
<accession>K4IB73</accession>
<dbReference type="GO" id="GO:0016887">
    <property type="term" value="F:ATP hydrolysis activity"/>
    <property type="evidence" value="ECO:0007669"/>
    <property type="project" value="InterPro"/>
</dbReference>
<dbReference type="InterPro" id="IPR041685">
    <property type="entry name" value="AAA_GajA/Old/RecF-like"/>
</dbReference>
<dbReference type="PIRSF" id="PIRSF034888">
    <property type="entry name" value="P-loop_UCP034888"/>
    <property type="match status" value="1"/>
</dbReference>
<dbReference type="InterPro" id="IPR051396">
    <property type="entry name" value="Bact_Antivir_Def_Nuclease"/>
</dbReference>
<organism evidence="4 5">
    <name type="scientific">Psychroflexus torquis (strain ATCC 700755 / CIP 106069 / ACAM 623)</name>
    <dbReference type="NCBI Taxonomy" id="313595"/>
    <lineage>
        <taxon>Bacteria</taxon>
        <taxon>Pseudomonadati</taxon>
        <taxon>Bacteroidota</taxon>
        <taxon>Flavobacteriia</taxon>
        <taxon>Flavobacteriales</taxon>
        <taxon>Flavobacteriaceae</taxon>
        <taxon>Psychroflexus</taxon>
    </lineage>
</organism>
<dbReference type="AlphaFoldDB" id="K4IB73"/>
<dbReference type="Pfam" id="PF13175">
    <property type="entry name" value="AAA_15"/>
    <property type="match status" value="1"/>
</dbReference>
<evidence type="ECO:0000259" key="2">
    <source>
        <dbReference type="Pfam" id="PF13175"/>
    </source>
</evidence>
<keyword evidence="5" id="KW-1185">Reference proteome</keyword>
<dbReference type="Proteomes" id="UP000008514">
    <property type="component" value="Chromosome"/>
</dbReference>
<dbReference type="EMBL" id="CP003879">
    <property type="protein sequence ID" value="AFU67857.1"/>
    <property type="molecule type" value="Genomic_DNA"/>
</dbReference>
<dbReference type="InterPro" id="IPR003959">
    <property type="entry name" value="ATPase_AAA_core"/>
</dbReference>
<evidence type="ECO:0000259" key="1">
    <source>
        <dbReference type="Pfam" id="PF12476"/>
    </source>
</evidence>
<dbReference type="RefSeq" id="WP_015023472.1">
    <property type="nucleotide sequence ID" value="NC_018721.1"/>
</dbReference>
<dbReference type="OrthoDB" id="9792800at2"/>
<reference evidence="4" key="1">
    <citation type="submission" date="2006-03" db="EMBL/GenBank/DDBJ databases">
        <authorList>
            <person name="Bowman J."/>
            <person name="Ferriera S."/>
            <person name="Johnson J."/>
            <person name="Kravitz S."/>
            <person name="Halpern A."/>
            <person name="Remington K."/>
            <person name="Beeson K."/>
            <person name="Tran B."/>
            <person name="Rogers Y.-H."/>
            <person name="Friedman R."/>
            <person name="Venter J.C."/>
        </authorList>
    </citation>
    <scope>NUCLEOTIDE SEQUENCE [LARGE SCALE GENOMIC DNA]</scope>
    <source>
        <strain evidence="4">ATCC 700755</strain>
    </source>
</reference>
<dbReference type="KEGG" id="ptq:P700755_000878"/>
<dbReference type="Pfam" id="PF12476">
    <property type="entry name" value="DUF3696"/>
    <property type="match status" value="1"/>
</dbReference>
<dbReference type="GO" id="GO:0005524">
    <property type="term" value="F:ATP binding"/>
    <property type="evidence" value="ECO:0007669"/>
    <property type="project" value="InterPro"/>
</dbReference>
<proteinExistence type="predicted"/>
<sequence length="376" mass="42420">MIESIEIKNFKSIKEKHFNLKNLNVLLGLNGQGKSSFIQSLLLLRQSDKIQKGTLRLNGNLINIGTSSDALYQYNKSNMEFNLKFSTTEHNLVFDYIQGSDIFTIEKLVEYQAIINEGEGLFNNKFQYLNADRIAPTSTHKRSYSNAFIERNIGSKGEYTVDFLQINGNDPIAFDNCIHPKTTITTTNKGEKFKVKELIHQVNLWLGEISPEVNVKTEHITSDIVELAFEFDQPTFGETNAFKPENVGFGISYALHVVTALLAAQKGALVIIENPESHIHPRGQAELGKLIALVAQNDVQIIIETHSDHIVNGIRVGVKEEPTLKDKTTLFYFKKIVDEDEQFSSITDILIDKNGTLSDYPENLLDEWSNQLAKLI</sequence>
<feature type="domain" description="ATPase AAA-type core" evidence="3">
    <location>
        <begin position="237"/>
        <end position="312"/>
    </location>
</feature>
<dbReference type="PANTHER" id="PTHR43581:SF2">
    <property type="entry name" value="EXCINUCLEASE ATPASE SUBUNIT"/>
    <property type="match status" value="1"/>
</dbReference>
<dbReference type="PANTHER" id="PTHR43581">
    <property type="entry name" value="ATP/GTP PHOSPHATASE"/>
    <property type="match status" value="1"/>
</dbReference>
<evidence type="ECO:0008006" key="6">
    <source>
        <dbReference type="Google" id="ProtNLM"/>
    </source>
</evidence>
<dbReference type="HOGENOM" id="CLU_032548_0_0_10"/>
<dbReference type="eggNOG" id="COG4938">
    <property type="taxonomic scope" value="Bacteria"/>
</dbReference>
<evidence type="ECO:0000313" key="5">
    <source>
        <dbReference type="Proteomes" id="UP000008514"/>
    </source>
</evidence>
<feature type="domain" description="Endonuclease GajA/Old nuclease/RecF-like AAA" evidence="2">
    <location>
        <begin position="1"/>
        <end position="85"/>
    </location>
</feature>